<dbReference type="NCBIfam" id="TIGR02195">
    <property type="entry name" value="heptsyl_trn_II"/>
    <property type="match status" value="1"/>
</dbReference>
<dbReference type="CDD" id="cd03789">
    <property type="entry name" value="GT9_LPS_heptosyltransferase"/>
    <property type="match status" value="1"/>
</dbReference>
<sequence length="347" mass="37514">MRIGVFLPNWIGDAVMATPALRSLRALAGPGGELVGVARLYLHDVYAGAPWFDSPLIADNPKQRSSGVVKRLRDARLDAVVLMPNSLRTAWLAWRSGVRERVGYARDLRTPLLTTVLREPTKRGKRSPLPTLDSYLLLAYAAGGDYQPPTLELATTPADERSADQAWQKLGLPAGERVVVFNTGGAFGSAKSWPAEHFAELARRIAGELGFSVVVNCGPAERDAARDIVARAGTNAVVSLADLDVPIGLSKAVIRRSRMLVTTDSGPRFFGVAFGKPVVTLFGPTNPEWTKTHYEQESTLSLSLACQPCWKRTCPLGHHRCMRDLSVDRVLAAVAGKLATPATRNAA</sequence>
<dbReference type="Proteomes" id="UP000317429">
    <property type="component" value="Chromosome"/>
</dbReference>
<dbReference type="Pfam" id="PF01075">
    <property type="entry name" value="Glyco_transf_9"/>
    <property type="match status" value="1"/>
</dbReference>
<dbReference type="OrthoDB" id="9768048at2"/>
<evidence type="ECO:0000313" key="7">
    <source>
        <dbReference type="Proteomes" id="UP000317429"/>
    </source>
</evidence>
<dbReference type="InterPro" id="IPR011910">
    <property type="entry name" value="RfaF"/>
</dbReference>
<comment type="catalytic activity">
    <reaction evidence="5">
        <text>an L-alpha-D-Hep-(1-&gt;5)-[alpha-Kdo-(2-&gt;4)]-alpha-Kdo-(2-&gt;6)-lipid A + ADP-L-glycero-beta-D-manno-heptose = an L-alpha-D-Hep-(1-&gt;3)-L-alpha-D-Hep-(1-&gt;5)-[alpha-Kdo-(2-&gt;4)]-alpha-Kdo-(2-&gt;6)-lipid A + ADP + H(+)</text>
        <dbReference type="Rhea" id="RHEA:74071"/>
        <dbReference type="ChEBI" id="CHEBI:15378"/>
        <dbReference type="ChEBI" id="CHEBI:61506"/>
        <dbReference type="ChEBI" id="CHEBI:193068"/>
        <dbReference type="ChEBI" id="CHEBI:193069"/>
        <dbReference type="ChEBI" id="CHEBI:456216"/>
        <dbReference type="EC" id="2.4.99.24"/>
    </reaction>
</comment>
<evidence type="ECO:0000256" key="2">
    <source>
        <dbReference type="ARBA" id="ARBA00022679"/>
    </source>
</evidence>
<evidence type="ECO:0000256" key="5">
    <source>
        <dbReference type="ARBA" id="ARBA00047503"/>
    </source>
</evidence>
<dbReference type="KEGG" id="pnd:Pla175_14850"/>
<dbReference type="InterPro" id="IPR051199">
    <property type="entry name" value="LPS_LOS_Heptosyltrfase"/>
</dbReference>
<gene>
    <name evidence="6" type="primary">rfaF</name>
    <name evidence="6" type="ORF">Pla175_14850</name>
</gene>
<keyword evidence="7" id="KW-1185">Reference proteome</keyword>
<dbReference type="GO" id="GO:0009244">
    <property type="term" value="P:lipopolysaccharide core region biosynthetic process"/>
    <property type="evidence" value="ECO:0007669"/>
    <property type="project" value="TreeGrafter"/>
</dbReference>
<reference evidence="6 7" key="1">
    <citation type="submission" date="2019-02" db="EMBL/GenBank/DDBJ databases">
        <title>Deep-cultivation of Planctomycetes and their phenomic and genomic characterization uncovers novel biology.</title>
        <authorList>
            <person name="Wiegand S."/>
            <person name="Jogler M."/>
            <person name="Boedeker C."/>
            <person name="Pinto D."/>
            <person name="Vollmers J."/>
            <person name="Rivas-Marin E."/>
            <person name="Kohn T."/>
            <person name="Peeters S.H."/>
            <person name="Heuer A."/>
            <person name="Rast P."/>
            <person name="Oberbeckmann S."/>
            <person name="Bunk B."/>
            <person name="Jeske O."/>
            <person name="Meyerdierks A."/>
            <person name="Storesund J.E."/>
            <person name="Kallscheuer N."/>
            <person name="Luecker S."/>
            <person name="Lage O.M."/>
            <person name="Pohl T."/>
            <person name="Merkel B.J."/>
            <person name="Hornburger P."/>
            <person name="Mueller R.-W."/>
            <person name="Bruemmer F."/>
            <person name="Labrenz M."/>
            <person name="Spormann A.M."/>
            <person name="Op den Camp H."/>
            <person name="Overmann J."/>
            <person name="Amann R."/>
            <person name="Jetten M.S.M."/>
            <person name="Mascher T."/>
            <person name="Medema M.H."/>
            <person name="Devos D.P."/>
            <person name="Kaster A.-K."/>
            <person name="Ovreas L."/>
            <person name="Rohde M."/>
            <person name="Galperin M.Y."/>
            <person name="Jogler C."/>
        </authorList>
    </citation>
    <scope>NUCLEOTIDE SEQUENCE [LARGE SCALE GENOMIC DNA]</scope>
    <source>
        <strain evidence="6 7">Pla175</strain>
    </source>
</reference>
<dbReference type="InterPro" id="IPR002201">
    <property type="entry name" value="Glyco_trans_9"/>
</dbReference>
<dbReference type="SUPFAM" id="SSF53756">
    <property type="entry name" value="UDP-Glycosyltransferase/glycogen phosphorylase"/>
    <property type="match status" value="1"/>
</dbReference>
<keyword evidence="1" id="KW-0328">Glycosyltransferase</keyword>
<organism evidence="6 7">
    <name type="scientific">Pirellulimonas nuda</name>
    <dbReference type="NCBI Taxonomy" id="2528009"/>
    <lineage>
        <taxon>Bacteria</taxon>
        <taxon>Pseudomonadati</taxon>
        <taxon>Planctomycetota</taxon>
        <taxon>Planctomycetia</taxon>
        <taxon>Pirellulales</taxon>
        <taxon>Lacipirellulaceae</taxon>
        <taxon>Pirellulimonas</taxon>
    </lineage>
</organism>
<accession>A0A518D9F2</accession>
<comment type="similarity">
    <text evidence="3">Belongs to the glycosyltransferase 9 family.</text>
</comment>
<keyword evidence="2 6" id="KW-0808">Transferase</keyword>
<dbReference type="GO" id="GO:0008713">
    <property type="term" value="F:ADP-heptose-lipopolysaccharide heptosyltransferase activity"/>
    <property type="evidence" value="ECO:0007669"/>
    <property type="project" value="UniProtKB-EC"/>
</dbReference>
<dbReference type="AlphaFoldDB" id="A0A518D9F2"/>
<protein>
    <recommendedName>
        <fullName evidence="4">lipopolysaccharide heptosyltransferase II</fullName>
        <ecNumber evidence="4">2.4.99.24</ecNumber>
    </recommendedName>
</protein>
<proteinExistence type="inferred from homology"/>
<evidence type="ECO:0000256" key="4">
    <source>
        <dbReference type="ARBA" id="ARBA00044042"/>
    </source>
</evidence>
<evidence type="ECO:0000313" key="6">
    <source>
        <dbReference type="EMBL" id="QDU88114.1"/>
    </source>
</evidence>
<dbReference type="PANTHER" id="PTHR30160">
    <property type="entry name" value="TETRAACYLDISACCHARIDE 4'-KINASE-RELATED"/>
    <property type="match status" value="1"/>
</dbReference>
<evidence type="ECO:0000256" key="1">
    <source>
        <dbReference type="ARBA" id="ARBA00022676"/>
    </source>
</evidence>
<dbReference type="EMBL" id="CP036291">
    <property type="protein sequence ID" value="QDU88114.1"/>
    <property type="molecule type" value="Genomic_DNA"/>
</dbReference>
<dbReference type="RefSeq" id="WP_145282693.1">
    <property type="nucleotide sequence ID" value="NZ_CP036291.1"/>
</dbReference>
<dbReference type="Gene3D" id="3.40.50.2000">
    <property type="entry name" value="Glycogen Phosphorylase B"/>
    <property type="match status" value="2"/>
</dbReference>
<dbReference type="PANTHER" id="PTHR30160:SF7">
    <property type="entry name" value="ADP-HEPTOSE--LPS HEPTOSYLTRANSFERASE 2"/>
    <property type="match status" value="1"/>
</dbReference>
<dbReference type="GO" id="GO:0005829">
    <property type="term" value="C:cytosol"/>
    <property type="evidence" value="ECO:0007669"/>
    <property type="project" value="TreeGrafter"/>
</dbReference>
<dbReference type="EC" id="2.4.99.24" evidence="4"/>
<evidence type="ECO:0000256" key="3">
    <source>
        <dbReference type="ARBA" id="ARBA00043995"/>
    </source>
</evidence>
<name>A0A518D9F2_9BACT</name>